<dbReference type="AlphaFoldDB" id="A0A3F2RD63"/>
<feature type="region of interest" description="Disordered" evidence="1">
    <location>
        <begin position="269"/>
        <end position="292"/>
    </location>
</feature>
<dbReference type="Proteomes" id="UP000284657">
    <property type="component" value="Unassembled WGS sequence"/>
</dbReference>
<dbReference type="Pfam" id="PF00583">
    <property type="entry name" value="Acetyltransf_1"/>
    <property type="match status" value="1"/>
</dbReference>
<sequence length="728" mass="82510">MPLEPVDDEQQARLCGRARAKEIFQPMRWKRIGALPDEAAKLYENARRRSTSGCNPYSLRARSDTSKRKKGEDQEQPEQKQVSSVPSLLHLYRPVSAPTFAARRHDFRAERLAEKEFSITYIVQEVQDEQQDEQGKRVTLEVVLTSSVDPRQEQVNQDDDKAKELLEQRKQRLRHDALCLTRLEPFIDAYRQEKKSFVTATTDYRRATMSGRPDLSNDDESAVAMSMRTRRAQTVAVEEAKPKTATRSTMNFITPLSVSAPKSSLYSTSTSLVEEKRSSEEEVEQQQVPRQSSYRTPKIQFVQLKTPEPDYELDFNWYNIYPKAPIKHSVPEKARAKYVEVTGLKVNAHSLVFLRHDAELEELAHHVLEVATQWHGCSINIVGSFEVYCLVTASNKPVELDLDDELLELEASPVTVDDVVPREESVSAYAVHHDTPFFVPEMEHDLRFRAHPLHTDQGAISLLSFPIYSSGADASGSNNLSLSSYCVATLDLWKRDHVPASSHVSQEWMSSMDELLSKISACLEALAQESHAFLKPRSRAGHSIGSSCDSRGSTRRADSIDIELDLYDIDSESAVDSPPLSQAETMDRLTNLSYAKRLRKDLTNDFADIEGSHMAPGGNLWVAKVDMDGLGKVVGIVGLQRRSKTVGEVRRLFVDPSSHRMGVGRKLMAQLESWSKVHGIQSLFLTTNPKKKQALEFYTALGYDRVDETVYFWENLKYFQVYKFVKQL</sequence>
<evidence type="ECO:0000313" key="5">
    <source>
        <dbReference type="Proteomes" id="UP000277300"/>
    </source>
</evidence>
<evidence type="ECO:0000313" key="3">
    <source>
        <dbReference type="EMBL" id="RLN45274.1"/>
    </source>
</evidence>
<dbReference type="PANTHER" id="PTHR43102:SF2">
    <property type="entry name" value="GAF DOMAIN-CONTAINING PROTEIN"/>
    <property type="match status" value="1"/>
</dbReference>
<protein>
    <recommendedName>
        <fullName evidence="2">N-acetyltransferase domain-containing protein</fullName>
    </recommendedName>
</protein>
<accession>A0A3F2RD63</accession>
<dbReference type="Proteomes" id="UP000277300">
    <property type="component" value="Unassembled WGS sequence"/>
</dbReference>
<gene>
    <name evidence="3" type="ORF">BBJ29_008523</name>
    <name evidence="4" type="ORF">BBP00_00009232</name>
</gene>
<dbReference type="EMBL" id="MBDO02000591">
    <property type="protein sequence ID" value="RLN53659.1"/>
    <property type="molecule type" value="Genomic_DNA"/>
</dbReference>
<dbReference type="PROSITE" id="PS51186">
    <property type="entry name" value="GNAT"/>
    <property type="match status" value="1"/>
</dbReference>
<feature type="compositionally biased region" description="Basic and acidic residues" evidence="1">
    <location>
        <begin position="61"/>
        <end position="73"/>
    </location>
</feature>
<dbReference type="EMBL" id="MBAD02002705">
    <property type="protein sequence ID" value="RLN45274.1"/>
    <property type="molecule type" value="Genomic_DNA"/>
</dbReference>
<dbReference type="SUPFAM" id="SSF55781">
    <property type="entry name" value="GAF domain-like"/>
    <property type="match status" value="1"/>
</dbReference>
<evidence type="ECO:0000259" key="2">
    <source>
        <dbReference type="PROSITE" id="PS51186"/>
    </source>
</evidence>
<dbReference type="SUPFAM" id="SSF55729">
    <property type="entry name" value="Acyl-CoA N-acyltransferases (Nat)"/>
    <property type="match status" value="1"/>
</dbReference>
<dbReference type="OrthoDB" id="163492at2759"/>
<dbReference type="CDD" id="cd04301">
    <property type="entry name" value="NAT_SF"/>
    <property type="match status" value="1"/>
</dbReference>
<name>A0A3F2RD63_9STRA</name>
<comment type="caution">
    <text evidence="4">The sequence shown here is derived from an EMBL/GenBank/DDBJ whole genome shotgun (WGS) entry which is preliminary data.</text>
</comment>
<proteinExistence type="predicted"/>
<dbReference type="GO" id="GO:0016747">
    <property type="term" value="F:acyltransferase activity, transferring groups other than amino-acyl groups"/>
    <property type="evidence" value="ECO:0007669"/>
    <property type="project" value="InterPro"/>
</dbReference>
<evidence type="ECO:0000313" key="6">
    <source>
        <dbReference type="Proteomes" id="UP000284657"/>
    </source>
</evidence>
<dbReference type="PANTHER" id="PTHR43102">
    <property type="entry name" value="SLR1143 PROTEIN"/>
    <property type="match status" value="1"/>
</dbReference>
<evidence type="ECO:0000256" key="1">
    <source>
        <dbReference type="SAM" id="MobiDB-lite"/>
    </source>
</evidence>
<feature type="domain" description="N-acetyltransferase" evidence="2">
    <location>
        <begin position="578"/>
        <end position="722"/>
    </location>
</feature>
<reference evidence="5 6" key="1">
    <citation type="submission" date="2018-07" db="EMBL/GenBank/DDBJ databases">
        <title>Genome sequencing of oomycete isolates from Chile give support for New Zealand origin for Phytophthora kernoviae and make available the first Nothophytophthora sp. genome.</title>
        <authorList>
            <person name="Studholme D.J."/>
            <person name="Sanfuentes E."/>
            <person name="Panda P."/>
            <person name="Hill R."/>
            <person name="Sambles C."/>
            <person name="Grant M."/>
            <person name="Williams N.M."/>
            <person name="Mcdougal R.L."/>
        </authorList>
    </citation>
    <scope>NUCLEOTIDE SEQUENCE [LARGE SCALE GENOMIC DNA]</scope>
    <source>
        <strain evidence="4">Chile6</strain>
        <strain evidence="3">Chile7</strain>
    </source>
</reference>
<dbReference type="InterPro" id="IPR000182">
    <property type="entry name" value="GNAT_dom"/>
</dbReference>
<organism evidence="4 5">
    <name type="scientific">Phytophthora kernoviae</name>
    <dbReference type="NCBI Taxonomy" id="325452"/>
    <lineage>
        <taxon>Eukaryota</taxon>
        <taxon>Sar</taxon>
        <taxon>Stramenopiles</taxon>
        <taxon>Oomycota</taxon>
        <taxon>Peronosporomycetes</taxon>
        <taxon>Peronosporales</taxon>
        <taxon>Peronosporaceae</taxon>
        <taxon>Phytophthora</taxon>
    </lineage>
</organism>
<dbReference type="Gene3D" id="3.40.630.30">
    <property type="match status" value="1"/>
</dbReference>
<dbReference type="InterPro" id="IPR016181">
    <property type="entry name" value="Acyl_CoA_acyltransferase"/>
</dbReference>
<feature type="region of interest" description="Disordered" evidence="1">
    <location>
        <begin position="46"/>
        <end position="86"/>
    </location>
</feature>
<evidence type="ECO:0000313" key="4">
    <source>
        <dbReference type="EMBL" id="RLN53659.1"/>
    </source>
</evidence>